<feature type="region of interest" description="Disordered" evidence="1">
    <location>
        <begin position="198"/>
        <end position="219"/>
    </location>
</feature>
<dbReference type="AlphaFoldDB" id="A0A4Q6Y308"/>
<dbReference type="RefSeq" id="WP_130158960.1">
    <property type="nucleotide sequence ID" value="NZ_SGIS01000023.1"/>
</dbReference>
<keyword evidence="3" id="KW-1185">Reference proteome</keyword>
<sequence length="219" mass="23433">MTNSSDAALCSRDHVWCVAVDGKNGPLIVTANGKEGGRWMPDAADDGLQLSPLPSLLRLADGSATVAVQARESVMYSGGGGEMTTLRLLHIRTGEAPRVVLSVPWKTDLMIRACFSDKDTKARAGACHDQYEFDGQLAVAQPAKSGPPTLTYTAKAQSFPRGVSRNADSLSLPPLKKSDLIWVSDRDCSYRRTLSFDPASGAYKPDAPLPDCGQYTSSQ</sequence>
<protein>
    <submittedName>
        <fullName evidence="2">Uncharacterized protein</fullName>
    </submittedName>
</protein>
<evidence type="ECO:0000313" key="3">
    <source>
        <dbReference type="Proteomes" id="UP000292085"/>
    </source>
</evidence>
<reference evidence="2 3" key="1">
    <citation type="submission" date="2019-02" db="EMBL/GenBank/DDBJ databases">
        <authorList>
            <person name="Li Y."/>
        </authorList>
    </citation>
    <scope>NUCLEOTIDE SEQUENCE [LARGE SCALE GENOMIC DNA]</scope>
    <source>
        <strain evidence="2 3">3-7</strain>
    </source>
</reference>
<comment type="caution">
    <text evidence="2">The sequence shown here is derived from an EMBL/GenBank/DDBJ whole genome shotgun (WGS) entry which is preliminary data.</text>
</comment>
<organism evidence="2 3">
    <name type="scientific">Sphingomonas populi</name>
    <dbReference type="NCBI Taxonomy" id="2484750"/>
    <lineage>
        <taxon>Bacteria</taxon>
        <taxon>Pseudomonadati</taxon>
        <taxon>Pseudomonadota</taxon>
        <taxon>Alphaproteobacteria</taxon>
        <taxon>Sphingomonadales</taxon>
        <taxon>Sphingomonadaceae</taxon>
        <taxon>Sphingomonas</taxon>
    </lineage>
</organism>
<accession>A0A4Q6Y308</accession>
<evidence type="ECO:0000313" key="2">
    <source>
        <dbReference type="EMBL" id="RZF63667.1"/>
    </source>
</evidence>
<dbReference type="EMBL" id="SGIS01000023">
    <property type="protein sequence ID" value="RZF63667.1"/>
    <property type="molecule type" value="Genomic_DNA"/>
</dbReference>
<name>A0A4Q6Y308_9SPHN</name>
<gene>
    <name evidence="2" type="ORF">EWE75_15170</name>
</gene>
<dbReference type="OrthoDB" id="8653499at2"/>
<evidence type="ECO:0000256" key="1">
    <source>
        <dbReference type="SAM" id="MobiDB-lite"/>
    </source>
</evidence>
<proteinExistence type="predicted"/>
<dbReference type="Proteomes" id="UP000292085">
    <property type="component" value="Unassembled WGS sequence"/>
</dbReference>